<feature type="region of interest" description="Disordered" evidence="1">
    <location>
        <begin position="549"/>
        <end position="574"/>
    </location>
</feature>
<feature type="compositionally biased region" description="Gly residues" evidence="1">
    <location>
        <begin position="12"/>
        <end position="40"/>
    </location>
</feature>
<feature type="compositionally biased region" description="Low complexity" evidence="1">
    <location>
        <begin position="442"/>
        <end position="462"/>
    </location>
</feature>
<feature type="region of interest" description="Disordered" evidence="1">
    <location>
        <begin position="1"/>
        <end position="40"/>
    </location>
</feature>
<evidence type="ECO:0000256" key="1">
    <source>
        <dbReference type="SAM" id="MobiDB-lite"/>
    </source>
</evidence>
<feature type="compositionally biased region" description="Gly residues" evidence="1">
    <location>
        <begin position="136"/>
        <end position="147"/>
    </location>
</feature>
<proteinExistence type="predicted"/>
<evidence type="ECO:0000313" key="2">
    <source>
        <dbReference type="EMBL" id="GFR49619.1"/>
    </source>
</evidence>
<dbReference type="EMBL" id="BMAR01000031">
    <property type="protein sequence ID" value="GFR49619.1"/>
    <property type="molecule type" value="Genomic_DNA"/>
</dbReference>
<feature type="non-terminal residue" evidence="2">
    <location>
        <position position="1"/>
    </location>
</feature>
<dbReference type="PANTHER" id="PTHR46567:SF1">
    <property type="entry name" value="MEDIATOR OF RNA POLYMERASE II TRANSCRIPTION SUBUNIT 12"/>
    <property type="match status" value="1"/>
</dbReference>
<protein>
    <submittedName>
        <fullName evidence="2">Uncharacterized protein</fullName>
    </submittedName>
</protein>
<organism evidence="2 3">
    <name type="scientific">Astrephomene gubernaculifera</name>
    <dbReference type="NCBI Taxonomy" id="47775"/>
    <lineage>
        <taxon>Eukaryota</taxon>
        <taxon>Viridiplantae</taxon>
        <taxon>Chlorophyta</taxon>
        <taxon>core chlorophytes</taxon>
        <taxon>Chlorophyceae</taxon>
        <taxon>CS clade</taxon>
        <taxon>Chlamydomonadales</taxon>
        <taxon>Astrephomenaceae</taxon>
        <taxon>Astrephomene</taxon>
    </lineage>
</organism>
<feature type="compositionally biased region" description="Low complexity" evidence="1">
    <location>
        <begin position="117"/>
        <end position="135"/>
    </location>
</feature>
<dbReference type="Proteomes" id="UP001054857">
    <property type="component" value="Unassembled WGS sequence"/>
</dbReference>
<feature type="non-terminal residue" evidence="2">
    <location>
        <position position="614"/>
    </location>
</feature>
<reference evidence="2 3" key="1">
    <citation type="journal article" date="2021" name="Sci. Rep.">
        <title>Genome sequencing of the multicellular alga Astrephomene provides insights into convergent evolution of germ-soma differentiation.</title>
        <authorList>
            <person name="Yamashita S."/>
            <person name="Yamamoto K."/>
            <person name="Matsuzaki R."/>
            <person name="Suzuki S."/>
            <person name="Yamaguchi H."/>
            <person name="Hirooka S."/>
            <person name="Minakuchi Y."/>
            <person name="Miyagishima S."/>
            <person name="Kawachi M."/>
            <person name="Toyoda A."/>
            <person name="Nozaki H."/>
        </authorList>
    </citation>
    <scope>NUCLEOTIDE SEQUENCE [LARGE SCALE GENOMIC DNA]</scope>
    <source>
        <strain evidence="2 3">NIES-4017</strain>
    </source>
</reference>
<dbReference type="AlphaFoldDB" id="A0AAD3DWZ3"/>
<sequence length="614" mass="59195">RSEAHGPQPPSGGRGGAGGRGSGGGGAGRGVGGGGGAGGRGGDGDLLAEVRQLRPWQQRLVVAAVCRHVNAVMTAALVPPVPFGATAPLPPFPSAYVRACSTASLVRPAELPKTAAAAAAAGGTRPPSPTPTGAASSGGGTGGGGEASGSRTAGSGFAAVRHGDVWLLRCLALLEACQCWQCGPQLLLHLTALHVEASSQWATTYGGGGGGTAAATAAAAAASALSEGGLLWYRLRLQAGVVMAALESMATRLVAGGLLLPALDCLTSWALRYGVPPPAGRLHLGRAIQCAGVLAAAAVAAEAVDVRQWWERFQQLDSAHGQHWLVGDLAPYLQTSAAASPGASNTAGGNSGGSGSLGTAMGSSAGVAASATQYPIVVGGAVPWAPGLPQPRFPLVRLSEIAVQQLAQARGTPTSASAVRFRAVAEACAPLAAALTALLTSRGGGPAASRGSPTAAAAAGSPSDGGGGGSAAADVTTDPTERLRMAARQAGRAVGGLCMAGSGHSSSNSNPGGGGGGGGDVEGMLLPVAGVVLAWIRCCCASAAPAGGRGVARGSPPTSHAGSPGDGSAATAAAGAVGTAPTAARPRGTALAWGVVGSGLMLALEAVRQELCTA</sequence>
<dbReference type="PANTHER" id="PTHR46567">
    <property type="entry name" value="MEDIATOR OF RNA POLYMERASE II TRANSCRIPTION SUBUNIT 12"/>
    <property type="match status" value="1"/>
</dbReference>
<accession>A0AAD3DWZ3</accession>
<evidence type="ECO:0000313" key="3">
    <source>
        <dbReference type="Proteomes" id="UP001054857"/>
    </source>
</evidence>
<name>A0AAD3DWZ3_9CHLO</name>
<feature type="region of interest" description="Disordered" evidence="1">
    <location>
        <begin position="442"/>
        <end position="476"/>
    </location>
</feature>
<feature type="region of interest" description="Disordered" evidence="1">
    <location>
        <begin position="117"/>
        <end position="153"/>
    </location>
</feature>
<comment type="caution">
    <text evidence="2">The sequence shown here is derived from an EMBL/GenBank/DDBJ whole genome shotgun (WGS) entry which is preliminary data.</text>
</comment>
<keyword evidence="3" id="KW-1185">Reference proteome</keyword>
<gene>
    <name evidence="2" type="ORF">Agub_g11642</name>
</gene>